<evidence type="ECO:0000256" key="1">
    <source>
        <dbReference type="SAM" id="Phobius"/>
    </source>
</evidence>
<protein>
    <submittedName>
        <fullName evidence="3">Uncharacterized protein LOC111086122</fullName>
    </submittedName>
</protein>
<keyword evidence="2" id="KW-1185">Reference proteome</keyword>
<dbReference type="CDD" id="cd12087">
    <property type="entry name" value="TM_EGFR-like"/>
    <property type="match status" value="1"/>
</dbReference>
<feature type="transmembrane region" description="Helical" evidence="1">
    <location>
        <begin position="7"/>
        <end position="27"/>
    </location>
</feature>
<keyword evidence="1" id="KW-0472">Membrane</keyword>
<reference evidence="3" key="1">
    <citation type="submission" date="2025-08" db="UniProtKB">
        <authorList>
            <consortium name="RefSeq"/>
        </authorList>
    </citation>
    <scope>IDENTIFICATION</scope>
    <source>
        <tissue evidence="3">Muscle</tissue>
    </source>
</reference>
<evidence type="ECO:0000313" key="3">
    <source>
        <dbReference type="RefSeq" id="XP_022243435.1"/>
    </source>
</evidence>
<organism evidence="2 3">
    <name type="scientific">Limulus polyphemus</name>
    <name type="common">Atlantic horseshoe crab</name>
    <dbReference type="NCBI Taxonomy" id="6850"/>
    <lineage>
        <taxon>Eukaryota</taxon>
        <taxon>Metazoa</taxon>
        <taxon>Ecdysozoa</taxon>
        <taxon>Arthropoda</taxon>
        <taxon>Chelicerata</taxon>
        <taxon>Merostomata</taxon>
        <taxon>Xiphosura</taxon>
        <taxon>Limulidae</taxon>
        <taxon>Limulus</taxon>
    </lineage>
</organism>
<dbReference type="RefSeq" id="XP_022243435.1">
    <property type="nucleotide sequence ID" value="XM_022387727.1"/>
</dbReference>
<evidence type="ECO:0000313" key="2">
    <source>
        <dbReference type="Proteomes" id="UP000694941"/>
    </source>
</evidence>
<dbReference type="Proteomes" id="UP000694941">
    <property type="component" value="Unplaced"/>
</dbReference>
<accession>A0ABM1SII0</accession>
<sequence>MKILKFFKVIGIVQLFTLYYCFLQTFVTGFPATTNYSDNQSNTNGDTECLEYNEKKQCKRCNYIIMEDTRECVRDCSTHMNFIETDDFLGWVCFTSDVSQAKLSTRQVTLIAGAVVSGFILLLLVTAFLCSYRKRTRKPAKPPVLNQHDTLSSEVNDNHGFENVISETITDSDLEKRLAALREKEYFLTQLLREAKENEPSTTTPNSPRSTSQGLSQMLVILQDKEDSIKAGPRREVICKLVIWTENLFKLRQTLLE</sequence>
<keyword evidence="1" id="KW-0812">Transmembrane</keyword>
<dbReference type="GeneID" id="111086122"/>
<name>A0ABM1SII0_LIMPO</name>
<gene>
    <name evidence="3" type="primary">LOC111086122</name>
</gene>
<keyword evidence="1" id="KW-1133">Transmembrane helix</keyword>
<feature type="transmembrane region" description="Helical" evidence="1">
    <location>
        <begin position="110"/>
        <end position="132"/>
    </location>
</feature>
<proteinExistence type="predicted"/>